<dbReference type="EMBL" id="VJZE01000011">
    <property type="protein sequence ID" value="MPY39030.1"/>
    <property type="molecule type" value="Genomic_DNA"/>
</dbReference>
<protein>
    <submittedName>
        <fullName evidence="2">Uncharacterized protein</fullName>
    </submittedName>
</protein>
<feature type="signal peptide" evidence="1">
    <location>
        <begin position="1"/>
        <end position="27"/>
    </location>
</feature>
<comment type="caution">
    <text evidence="2">The sequence shown here is derived from an EMBL/GenBank/DDBJ whole genome shotgun (WGS) entry which is preliminary data.</text>
</comment>
<keyword evidence="1" id="KW-0732">Signal</keyword>
<evidence type="ECO:0000256" key="1">
    <source>
        <dbReference type="SAM" id="SignalP"/>
    </source>
</evidence>
<sequence length="166" mass="18192">MIKSAVRGAVVTALTATFALLPSLAHAEEKDKDNDIERVELTGINAFDTMPGRIRTGDSWVAHLELYAKKTGKPGKKKHLTHVGDGESECSAVRAHGDWVTMQCTRTLRLKKGTLTLSDMITYNRWQSVTAKTAVTGGTGHYRSAYGDGYITLAGRYVHLELNVDE</sequence>
<feature type="chain" id="PRO_5025046129" evidence="1">
    <location>
        <begin position="28"/>
        <end position="166"/>
    </location>
</feature>
<keyword evidence="3" id="KW-1185">Reference proteome</keyword>
<dbReference type="RefSeq" id="WP_228031079.1">
    <property type="nucleotide sequence ID" value="NZ_BAABEQ010000045.1"/>
</dbReference>
<dbReference type="InterPro" id="IPR044859">
    <property type="entry name" value="Allene_oxi_cyc_Dirigent"/>
</dbReference>
<dbReference type="Gene3D" id="2.40.480.10">
    <property type="entry name" value="Allene oxide cyclase-like"/>
    <property type="match status" value="1"/>
</dbReference>
<evidence type="ECO:0000313" key="2">
    <source>
        <dbReference type="EMBL" id="MPY39030.1"/>
    </source>
</evidence>
<organism evidence="2 3">
    <name type="scientific">Streptomyces phyllanthi</name>
    <dbReference type="NCBI Taxonomy" id="1803180"/>
    <lineage>
        <taxon>Bacteria</taxon>
        <taxon>Bacillati</taxon>
        <taxon>Actinomycetota</taxon>
        <taxon>Actinomycetes</taxon>
        <taxon>Kitasatosporales</taxon>
        <taxon>Streptomycetaceae</taxon>
        <taxon>Streptomyces</taxon>
    </lineage>
</organism>
<proteinExistence type="predicted"/>
<gene>
    <name evidence="2" type="ORF">FNH04_03510</name>
</gene>
<dbReference type="Proteomes" id="UP000326979">
    <property type="component" value="Unassembled WGS sequence"/>
</dbReference>
<dbReference type="AlphaFoldDB" id="A0A5N8VUU8"/>
<name>A0A5N8VUU8_9ACTN</name>
<evidence type="ECO:0000313" key="3">
    <source>
        <dbReference type="Proteomes" id="UP000326979"/>
    </source>
</evidence>
<accession>A0A5N8VUU8</accession>
<reference evidence="2 3" key="1">
    <citation type="submission" date="2019-07" db="EMBL/GenBank/DDBJ databases">
        <title>New species of Amycolatopsis and Streptomyces.</title>
        <authorList>
            <person name="Duangmal K."/>
            <person name="Teo W.F.A."/>
            <person name="Lipun K."/>
        </authorList>
    </citation>
    <scope>NUCLEOTIDE SEQUENCE [LARGE SCALE GENOMIC DNA]</scope>
    <source>
        <strain evidence="2 3">TISTR 2346</strain>
    </source>
</reference>